<evidence type="ECO:0000259" key="1">
    <source>
        <dbReference type="Pfam" id="PF00644"/>
    </source>
</evidence>
<protein>
    <recommendedName>
        <fullName evidence="1">PARP catalytic domain-containing protein</fullName>
    </recommendedName>
</protein>
<dbReference type="Proteomes" id="UP000308652">
    <property type="component" value="Unassembled WGS sequence"/>
</dbReference>
<organism evidence="2 3">
    <name type="scientific">Crucibulum laeve</name>
    <dbReference type="NCBI Taxonomy" id="68775"/>
    <lineage>
        <taxon>Eukaryota</taxon>
        <taxon>Fungi</taxon>
        <taxon>Dikarya</taxon>
        <taxon>Basidiomycota</taxon>
        <taxon>Agaricomycotina</taxon>
        <taxon>Agaricomycetes</taxon>
        <taxon>Agaricomycetidae</taxon>
        <taxon>Agaricales</taxon>
        <taxon>Agaricineae</taxon>
        <taxon>Nidulariaceae</taxon>
        <taxon>Crucibulum</taxon>
    </lineage>
</organism>
<gene>
    <name evidence="2" type="ORF">BDQ12DRAFT_455997</name>
</gene>
<reference evidence="2 3" key="1">
    <citation type="journal article" date="2019" name="Nat. Ecol. Evol.">
        <title>Megaphylogeny resolves global patterns of mushroom evolution.</title>
        <authorList>
            <person name="Varga T."/>
            <person name="Krizsan K."/>
            <person name="Foldi C."/>
            <person name="Dima B."/>
            <person name="Sanchez-Garcia M."/>
            <person name="Sanchez-Ramirez S."/>
            <person name="Szollosi G.J."/>
            <person name="Szarkandi J.G."/>
            <person name="Papp V."/>
            <person name="Albert L."/>
            <person name="Andreopoulos W."/>
            <person name="Angelini C."/>
            <person name="Antonin V."/>
            <person name="Barry K.W."/>
            <person name="Bougher N.L."/>
            <person name="Buchanan P."/>
            <person name="Buyck B."/>
            <person name="Bense V."/>
            <person name="Catcheside P."/>
            <person name="Chovatia M."/>
            <person name="Cooper J."/>
            <person name="Damon W."/>
            <person name="Desjardin D."/>
            <person name="Finy P."/>
            <person name="Geml J."/>
            <person name="Haridas S."/>
            <person name="Hughes K."/>
            <person name="Justo A."/>
            <person name="Karasinski D."/>
            <person name="Kautmanova I."/>
            <person name="Kiss B."/>
            <person name="Kocsube S."/>
            <person name="Kotiranta H."/>
            <person name="LaButti K.M."/>
            <person name="Lechner B.E."/>
            <person name="Liimatainen K."/>
            <person name="Lipzen A."/>
            <person name="Lukacs Z."/>
            <person name="Mihaltcheva S."/>
            <person name="Morgado L.N."/>
            <person name="Niskanen T."/>
            <person name="Noordeloos M.E."/>
            <person name="Ohm R.A."/>
            <person name="Ortiz-Santana B."/>
            <person name="Ovrebo C."/>
            <person name="Racz N."/>
            <person name="Riley R."/>
            <person name="Savchenko A."/>
            <person name="Shiryaev A."/>
            <person name="Soop K."/>
            <person name="Spirin V."/>
            <person name="Szebenyi C."/>
            <person name="Tomsovsky M."/>
            <person name="Tulloss R.E."/>
            <person name="Uehling J."/>
            <person name="Grigoriev I.V."/>
            <person name="Vagvolgyi C."/>
            <person name="Papp T."/>
            <person name="Martin F.M."/>
            <person name="Miettinen O."/>
            <person name="Hibbett D.S."/>
            <person name="Nagy L.G."/>
        </authorList>
    </citation>
    <scope>NUCLEOTIDE SEQUENCE [LARGE SCALE GENOMIC DNA]</scope>
    <source>
        <strain evidence="2 3">CBS 166.37</strain>
    </source>
</reference>
<dbReference type="Pfam" id="PF00644">
    <property type="entry name" value="PARP"/>
    <property type="match status" value="1"/>
</dbReference>
<sequence length="250" mass="28543">MRADIRRINAKLEHMPHGDMGRVKNPQNLELTSSYLSRIDASNPLHIEARSMFKDRWLNPERHYSSIQAIYEVVYRGKSAMRHLQQYDDYRSKLRSEQPRNRLVEEILFHCWTRRACNIGDDGSASAIPCSVKGCNLCHVLQCDFSGDNARRGGNWGTGIYLTTSSEKADAYARNLNDRSGKRHLVLLSKVLVGTPKRVYVKNKSLTQPPSGTDSIKAMTKDIGGVVKYSERVVYRDDAVLPWLVIIYDR</sequence>
<dbReference type="SUPFAM" id="SSF56399">
    <property type="entry name" value="ADP-ribosylation"/>
    <property type="match status" value="1"/>
</dbReference>
<proteinExistence type="predicted"/>
<evidence type="ECO:0000313" key="2">
    <source>
        <dbReference type="EMBL" id="TFK40514.1"/>
    </source>
</evidence>
<dbReference type="InterPro" id="IPR012317">
    <property type="entry name" value="Poly(ADP-ribose)pol_cat_dom"/>
</dbReference>
<keyword evidence="3" id="KW-1185">Reference proteome</keyword>
<dbReference type="OrthoDB" id="9514740at2759"/>
<dbReference type="Gene3D" id="3.90.228.10">
    <property type="match status" value="1"/>
</dbReference>
<dbReference type="AlphaFoldDB" id="A0A5C3M523"/>
<dbReference type="GO" id="GO:0003950">
    <property type="term" value="F:NAD+ poly-ADP-ribosyltransferase activity"/>
    <property type="evidence" value="ECO:0007669"/>
    <property type="project" value="InterPro"/>
</dbReference>
<feature type="domain" description="PARP catalytic" evidence="1">
    <location>
        <begin position="149"/>
        <end position="242"/>
    </location>
</feature>
<evidence type="ECO:0000313" key="3">
    <source>
        <dbReference type="Proteomes" id="UP000308652"/>
    </source>
</evidence>
<dbReference type="EMBL" id="ML213596">
    <property type="protein sequence ID" value="TFK40514.1"/>
    <property type="molecule type" value="Genomic_DNA"/>
</dbReference>
<name>A0A5C3M523_9AGAR</name>
<accession>A0A5C3M523</accession>